<name>A0ABP8I9P8_9BACT</name>
<proteinExistence type="predicted"/>
<dbReference type="Proteomes" id="UP001501153">
    <property type="component" value="Unassembled WGS sequence"/>
</dbReference>
<evidence type="ECO:0000313" key="2">
    <source>
        <dbReference type="EMBL" id="GAA4354134.1"/>
    </source>
</evidence>
<feature type="domain" description="Peptidase C51" evidence="1">
    <location>
        <begin position="1"/>
        <end position="127"/>
    </location>
</feature>
<dbReference type="EMBL" id="BAABGZ010000016">
    <property type="protein sequence ID" value="GAA4354134.1"/>
    <property type="molecule type" value="Genomic_DNA"/>
</dbReference>
<protein>
    <recommendedName>
        <fullName evidence="1">Peptidase C51 domain-containing protein</fullName>
    </recommendedName>
</protein>
<gene>
    <name evidence="2" type="ORF">GCM10023185_15500</name>
</gene>
<dbReference type="RefSeq" id="WP_425556400.1">
    <property type="nucleotide sequence ID" value="NZ_BAABGZ010000016.1"/>
</dbReference>
<evidence type="ECO:0000259" key="1">
    <source>
        <dbReference type="PROSITE" id="PS50911"/>
    </source>
</evidence>
<keyword evidence="3" id="KW-1185">Reference proteome</keyword>
<comment type="caution">
    <text evidence="2">The sequence shown here is derived from an EMBL/GenBank/DDBJ whole genome shotgun (WGS) entry which is preliminary data.</text>
</comment>
<sequence length="128" mass="14027">METYLKSSGNQRGQPWCGAFVTWCLKQVGLAVPPGSGAARNWFPAAKVIYSRGMALRGPPKQGDCVGFYYANLGRIGHVGFVDRWGEDFVITVEGNTGSGGINRNGDGVYRMRRLRSQITIVSSWIPE</sequence>
<organism evidence="2 3">
    <name type="scientific">Hymenobacter saemangeumensis</name>
    <dbReference type="NCBI Taxonomy" id="1084522"/>
    <lineage>
        <taxon>Bacteria</taxon>
        <taxon>Pseudomonadati</taxon>
        <taxon>Bacteroidota</taxon>
        <taxon>Cytophagia</taxon>
        <taxon>Cytophagales</taxon>
        <taxon>Hymenobacteraceae</taxon>
        <taxon>Hymenobacter</taxon>
    </lineage>
</organism>
<dbReference type="Gene3D" id="3.90.1720.10">
    <property type="entry name" value="endopeptidase domain like (from Nostoc punctiforme)"/>
    <property type="match status" value="1"/>
</dbReference>
<dbReference type="PROSITE" id="PS50911">
    <property type="entry name" value="CHAP"/>
    <property type="match status" value="1"/>
</dbReference>
<accession>A0ABP8I9P8</accession>
<dbReference type="InterPro" id="IPR038765">
    <property type="entry name" value="Papain-like_cys_pep_sf"/>
</dbReference>
<reference evidence="3" key="1">
    <citation type="journal article" date="2019" name="Int. J. Syst. Evol. Microbiol.">
        <title>The Global Catalogue of Microorganisms (GCM) 10K type strain sequencing project: providing services to taxonomists for standard genome sequencing and annotation.</title>
        <authorList>
            <consortium name="The Broad Institute Genomics Platform"/>
            <consortium name="The Broad Institute Genome Sequencing Center for Infectious Disease"/>
            <person name="Wu L."/>
            <person name="Ma J."/>
        </authorList>
    </citation>
    <scope>NUCLEOTIDE SEQUENCE [LARGE SCALE GENOMIC DNA]</scope>
    <source>
        <strain evidence="3">JCM 17923</strain>
    </source>
</reference>
<evidence type="ECO:0000313" key="3">
    <source>
        <dbReference type="Proteomes" id="UP001501153"/>
    </source>
</evidence>
<dbReference type="InterPro" id="IPR007921">
    <property type="entry name" value="CHAP_dom"/>
</dbReference>
<dbReference type="Pfam" id="PF05257">
    <property type="entry name" value="CHAP"/>
    <property type="match status" value="1"/>
</dbReference>
<dbReference type="SUPFAM" id="SSF54001">
    <property type="entry name" value="Cysteine proteinases"/>
    <property type="match status" value="1"/>
</dbReference>